<protein>
    <submittedName>
        <fullName evidence="3">Uncharacterized protein</fullName>
    </submittedName>
</protein>
<dbReference type="GO" id="GO:0047617">
    <property type="term" value="F:fatty acyl-CoA hydrolase activity"/>
    <property type="evidence" value="ECO:0007669"/>
    <property type="project" value="TreeGrafter"/>
</dbReference>
<dbReference type="PIRSF" id="PIRSF003230">
    <property type="entry name" value="YbgC"/>
    <property type="match status" value="1"/>
</dbReference>
<dbReference type="PANTHER" id="PTHR31793:SF27">
    <property type="entry name" value="NOVEL THIOESTERASE SUPERFAMILY DOMAIN AND SAPOSIN A-TYPE DOMAIN CONTAINING PROTEIN (0610012H03RIK)"/>
    <property type="match status" value="1"/>
</dbReference>
<dbReference type="AlphaFoldDB" id="A0A381RB83"/>
<dbReference type="EMBL" id="UINC01001799">
    <property type="protein sequence ID" value="SUZ89025.1"/>
    <property type="molecule type" value="Genomic_DNA"/>
</dbReference>
<gene>
    <name evidence="3" type="ORF">METZ01_LOCUS41879</name>
</gene>
<keyword evidence="2" id="KW-0378">Hydrolase</keyword>
<evidence type="ECO:0000256" key="1">
    <source>
        <dbReference type="ARBA" id="ARBA00005953"/>
    </source>
</evidence>
<comment type="similarity">
    <text evidence="1">Belongs to the 4-hydroxybenzoyl-CoA thioesterase family.</text>
</comment>
<evidence type="ECO:0000313" key="3">
    <source>
        <dbReference type="EMBL" id="SUZ89025.1"/>
    </source>
</evidence>
<dbReference type="CDD" id="cd00586">
    <property type="entry name" value="4HBT"/>
    <property type="match status" value="1"/>
</dbReference>
<dbReference type="InterPro" id="IPR050563">
    <property type="entry name" value="4-hydroxybenzoyl-CoA_TE"/>
</dbReference>
<dbReference type="SUPFAM" id="SSF54637">
    <property type="entry name" value="Thioesterase/thiol ester dehydrase-isomerase"/>
    <property type="match status" value="1"/>
</dbReference>
<dbReference type="Pfam" id="PF13279">
    <property type="entry name" value="4HBT_2"/>
    <property type="match status" value="1"/>
</dbReference>
<dbReference type="Gene3D" id="3.10.129.10">
    <property type="entry name" value="Hotdog Thioesterase"/>
    <property type="match status" value="1"/>
</dbReference>
<sequence>MGEAIRTQIDVEVRYFETDQMGLVHHANYLVWFELARTDLCARSGYHYADIERIGYRLLNIELQVRYRKPAHYGETVSVTCWIEDLASRAIRFAYEVRRDDELLVTGSTQHLWVEATSNQPCRTPEELRQPFRKLAGL</sequence>
<reference evidence="3" key="1">
    <citation type="submission" date="2018-05" db="EMBL/GenBank/DDBJ databases">
        <authorList>
            <person name="Lanie J.A."/>
            <person name="Ng W.-L."/>
            <person name="Kazmierczak K.M."/>
            <person name="Andrzejewski T.M."/>
            <person name="Davidsen T.M."/>
            <person name="Wayne K.J."/>
            <person name="Tettelin H."/>
            <person name="Glass J.I."/>
            <person name="Rusch D."/>
            <person name="Podicherti R."/>
            <person name="Tsui H.-C.T."/>
            <person name="Winkler M.E."/>
        </authorList>
    </citation>
    <scope>NUCLEOTIDE SEQUENCE</scope>
</reference>
<dbReference type="NCBIfam" id="TIGR00051">
    <property type="entry name" value="YbgC/FadM family acyl-CoA thioesterase"/>
    <property type="match status" value="1"/>
</dbReference>
<evidence type="ECO:0000256" key="2">
    <source>
        <dbReference type="ARBA" id="ARBA00022801"/>
    </source>
</evidence>
<organism evidence="3">
    <name type="scientific">marine metagenome</name>
    <dbReference type="NCBI Taxonomy" id="408172"/>
    <lineage>
        <taxon>unclassified sequences</taxon>
        <taxon>metagenomes</taxon>
        <taxon>ecological metagenomes</taxon>
    </lineage>
</organism>
<dbReference type="PANTHER" id="PTHR31793">
    <property type="entry name" value="4-HYDROXYBENZOYL-COA THIOESTERASE FAMILY MEMBER"/>
    <property type="match status" value="1"/>
</dbReference>
<dbReference type="InterPro" id="IPR029069">
    <property type="entry name" value="HotDog_dom_sf"/>
</dbReference>
<name>A0A381RB83_9ZZZZ</name>
<proteinExistence type="inferred from homology"/>
<dbReference type="InterPro" id="IPR006684">
    <property type="entry name" value="YbgC/YbaW"/>
</dbReference>
<accession>A0A381RB83</accession>